<dbReference type="InterPro" id="IPR036322">
    <property type="entry name" value="WD40_repeat_dom_sf"/>
</dbReference>
<evidence type="ECO:0000256" key="7">
    <source>
        <dbReference type="ARBA" id="ARBA00023242"/>
    </source>
</evidence>
<evidence type="ECO:0000313" key="11">
    <source>
        <dbReference type="Proteomes" id="UP001626550"/>
    </source>
</evidence>
<dbReference type="InterPro" id="IPR055410">
    <property type="entry name" value="Beta-prop_CAF1B_HIR1"/>
</dbReference>
<name>A0ABD2PJF2_9PLAT</name>
<dbReference type="Proteomes" id="UP001626550">
    <property type="component" value="Unassembled WGS sequence"/>
</dbReference>
<dbReference type="EMBL" id="JBJKFK010006943">
    <property type="protein sequence ID" value="KAL3307606.1"/>
    <property type="molecule type" value="Genomic_DNA"/>
</dbReference>
<dbReference type="Pfam" id="PF24105">
    <property type="entry name" value="Beta-prop_CAF1B_HIR1"/>
    <property type="match status" value="1"/>
</dbReference>
<feature type="compositionally biased region" description="Polar residues" evidence="8">
    <location>
        <begin position="316"/>
        <end position="329"/>
    </location>
</feature>
<dbReference type="Gene3D" id="2.130.10.10">
    <property type="entry name" value="YVTN repeat-like/Quinoprotein amine dehydrogenase"/>
    <property type="match status" value="1"/>
</dbReference>
<comment type="subcellular location">
    <subcellularLocation>
        <location evidence="1">Nucleus</location>
    </subcellularLocation>
</comment>
<sequence>MNAFFASLSCDRSLRIYSLANKQCIRNSSKVEKESLFQDDSWKSFFRRLSFSPDGLLLLCPAGNLEGAHFAGPAPSPEDPDRCPPQHAAHLFARTSFTKPIVSYPCGVQPVVGTRFCKRPFKLRSTGSKDTNLIDLAYRWIFCLILEDGLLLCDTQHPVPFAHVNQIHYQALNDAAWSDDGSLLVACSTDGYCSLLYFTSQDLGQQYSGPIGISSIKINPSPTKTELNLDVTLTPVVESIMKKESNQNKENTNKKRRVPLVTLSSVPLGSETDSLSKDSKSESSNPQIIVTKRRLTLTTLSDNPDDGAYEKEQRNARASNIRIVSQSEGADSDCTLGEDTLS</sequence>
<evidence type="ECO:0000256" key="3">
    <source>
        <dbReference type="ARBA" id="ARBA00022737"/>
    </source>
</evidence>
<evidence type="ECO:0000256" key="4">
    <source>
        <dbReference type="ARBA" id="ARBA00022763"/>
    </source>
</evidence>
<dbReference type="GO" id="GO:0006281">
    <property type="term" value="P:DNA repair"/>
    <property type="evidence" value="ECO:0007669"/>
    <property type="project" value="UniProtKB-KW"/>
</dbReference>
<evidence type="ECO:0000256" key="5">
    <source>
        <dbReference type="ARBA" id="ARBA00022853"/>
    </source>
</evidence>
<keyword evidence="3" id="KW-0677">Repeat</keyword>
<dbReference type="SUPFAM" id="SSF50978">
    <property type="entry name" value="WD40 repeat-like"/>
    <property type="match status" value="1"/>
</dbReference>
<feature type="compositionally biased region" description="Basic and acidic residues" evidence="8">
    <location>
        <begin position="242"/>
        <end position="253"/>
    </location>
</feature>
<protein>
    <submittedName>
        <fullName evidence="10">Chromatin assembly factor 1 subunit B</fullName>
    </submittedName>
</protein>
<evidence type="ECO:0000256" key="6">
    <source>
        <dbReference type="ARBA" id="ARBA00023204"/>
    </source>
</evidence>
<comment type="caution">
    <text evidence="10">The sequence shown here is derived from an EMBL/GenBank/DDBJ whole genome shotgun (WGS) entry which is preliminary data.</text>
</comment>
<keyword evidence="6" id="KW-0234">DNA repair</keyword>
<evidence type="ECO:0000259" key="9">
    <source>
        <dbReference type="Pfam" id="PF24105"/>
    </source>
</evidence>
<dbReference type="PANTHER" id="PTHR15271">
    <property type="entry name" value="CHROMATIN ASSEMBLY FACTOR 1 SUBUNIT B"/>
    <property type="match status" value="1"/>
</dbReference>
<accession>A0ABD2PJF2</accession>
<dbReference type="GO" id="GO:0006325">
    <property type="term" value="P:chromatin organization"/>
    <property type="evidence" value="ECO:0007669"/>
    <property type="project" value="UniProtKB-KW"/>
</dbReference>
<keyword evidence="7" id="KW-0539">Nucleus</keyword>
<gene>
    <name evidence="10" type="primary">CHAF1B</name>
    <name evidence="10" type="ORF">Ciccas_013877</name>
</gene>
<dbReference type="PANTHER" id="PTHR15271:SF4">
    <property type="entry name" value="CHROMATIN ASSEMBLY FACTOR 1 SUBUNIT B"/>
    <property type="match status" value="1"/>
</dbReference>
<reference evidence="10 11" key="1">
    <citation type="submission" date="2024-11" db="EMBL/GenBank/DDBJ databases">
        <title>Adaptive evolution of stress response genes in parasites aligns with host niche diversity.</title>
        <authorList>
            <person name="Hahn C."/>
            <person name="Resl P."/>
        </authorList>
    </citation>
    <scope>NUCLEOTIDE SEQUENCE [LARGE SCALE GENOMIC DNA]</scope>
    <source>
        <strain evidence="10">EGGRZ-B1_66</strain>
        <tissue evidence="10">Body</tissue>
    </source>
</reference>
<keyword evidence="4" id="KW-0227">DNA damage</keyword>
<organism evidence="10 11">
    <name type="scientific">Cichlidogyrus casuarinus</name>
    <dbReference type="NCBI Taxonomy" id="1844966"/>
    <lineage>
        <taxon>Eukaryota</taxon>
        <taxon>Metazoa</taxon>
        <taxon>Spiralia</taxon>
        <taxon>Lophotrochozoa</taxon>
        <taxon>Platyhelminthes</taxon>
        <taxon>Monogenea</taxon>
        <taxon>Monopisthocotylea</taxon>
        <taxon>Dactylogyridea</taxon>
        <taxon>Ancyrocephalidae</taxon>
        <taxon>Cichlidogyrus</taxon>
    </lineage>
</organism>
<dbReference type="AlphaFoldDB" id="A0ABD2PJF2"/>
<feature type="non-terminal residue" evidence="10">
    <location>
        <position position="342"/>
    </location>
</feature>
<evidence type="ECO:0000313" key="10">
    <source>
        <dbReference type="EMBL" id="KAL3307606.1"/>
    </source>
</evidence>
<evidence type="ECO:0000256" key="2">
    <source>
        <dbReference type="ARBA" id="ARBA00022574"/>
    </source>
</evidence>
<evidence type="ECO:0000256" key="8">
    <source>
        <dbReference type="SAM" id="MobiDB-lite"/>
    </source>
</evidence>
<keyword evidence="11" id="KW-1185">Reference proteome</keyword>
<dbReference type="InterPro" id="IPR015943">
    <property type="entry name" value="WD40/YVTN_repeat-like_dom_sf"/>
</dbReference>
<keyword evidence="2" id="KW-0853">WD repeat</keyword>
<dbReference type="GO" id="GO:0005634">
    <property type="term" value="C:nucleus"/>
    <property type="evidence" value="ECO:0007669"/>
    <property type="project" value="UniProtKB-SubCell"/>
</dbReference>
<feature type="region of interest" description="Disordered" evidence="8">
    <location>
        <begin position="242"/>
        <end position="263"/>
    </location>
</feature>
<evidence type="ECO:0000256" key="1">
    <source>
        <dbReference type="ARBA" id="ARBA00004123"/>
    </source>
</evidence>
<feature type="region of interest" description="Disordered" evidence="8">
    <location>
        <begin position="299"/>
        <end position="342"/>
    </location>
</feature>
<feature type="domain" description="CAF1B/HIR1 beta-propeller" evidence="9">
    <location>
        <begin position="2"/>
        <end position="203"/>
    </location>
</feature>
<keyword evidence="5" id="KW-0156">Chromatin regulator</keyword>
<dbReference type="InterPro" id="IPR045145">
    <property type="entry name" value="PTHR15271"/>
</dbReference>
<proteinExistence type="predicted"/>